<accession>A0A9W6BHK3</accession>
<feature type="compositionally biased region" description="Low complexity" evidence="1">
    <location>
        <begin position="803"/>
        <end position="822"/>
    </location>
</feature>
<dbReference type="EMBL" id="BRXU01000006">
    <property type="protein sequence ID" value="GLC52346.1"/>
    <property type="molecule type" value="Genomic_DNA"/>
</dbReference>
<feature type="region of interest" description="Disordered" evidence="1">
    <location>
        <begin position="135"/>
        <end position="192"/>
    </location>
</feature>
<organism evidence="2 3">
    <name type="scientific">Pleodorina starrii</name>
    <dbReference type="NCBI Taxonomy" id="330485"/>
    <lineage>
        <taxon>Eukaryota</taxon>
        <taxon>Viridiplantae</taxon>
        <taxon>Chlorophyta</taxon>
        <taxon>core chlorophytes</taxon>
        <taxon>Chlorophyceae</taxon>
        <taxon>CS clade</taxon>
        <taxon>Chlamydomonadales</taxon>
        <taxon>Volvocaceae</taxon>
        <taxon>Pleodorina</taxon>
    </lineage>
</organism>
<feature type="region of interest" description="Disordered" evidence="1">
    <location>
        <begin position="604"/>
        <end position="624"/>
    </location>
</feature>
<protein>
    <submittedName>
        <fullName evidence="2">Uncharacterized protein</fullName>
    </submittedName>
</protein>
<feature type="region of interest" description="Disordered" evidence="1">
    <location>
        <begin position="795"/>
        <end position="822"/>
    </location>
</feature>
<sequence>MTQVVHPKLHIEHMPLTRRSAAPLAARGRSPAAPSLHAVWSAAGGPASTRRAQLAAAAARRYSAAASTILQCSPPPPVASSTARQVYSGCRGGVSNWSLGIRPLQQRRDRLICIPASAPHPAAVSAAAAATAPAAPPAGATVAAGMGSRRRMTPGRRHTVAAAAAPAAAPPPPQGPASAAGDDGGDDDDEDDGVAAVELYLGPAVDLVSALDALSFTSTFAQMCVFLENNSQLFRGPEVAAVVLQAATVSELSAQRQMAAAMAVAERQSAAMEAAGDEQQGTLSPEALAGAVDSVLRAAGPNPLGSAGGGGSTADDDDSVLDELDAADQLLNWATPLVRAHIKRYPPDAILALLSALAQLQQYDQRLMELAAETFKSDPRVWLRRAAPPSSAALAGGETTAFGGYGEAVDGEGAADGGDTDPWVALVSLANAFARLGHYDRALMAAIAQQAVELMPEVWDRAEAEDVAAADVAEGGGEPSAAASGGGGGGGGGVTSTVVSLVSAFLELSHLDPPLMQAVGEHLASFSHQLERDAVAEALLSFATFNARNPAFYSLLLRRLVEPDGAQWGPAVGTLSPRGAGALYRACVLISAMGDVPELSPLPAPPAPAALSGSGPAAPQSAATQEAHRVGVGLSRLLRGCLAAFPLSGLQAAPLGRPSPEQLQAAGAAEDLEVLQAWADVGLLTVPQILSTLQQLPVEPLSPAALTAGWAAAPQVYVNAGDAVHGGAADYGDDGLIVGGADAVAWVPPDALLLYDGPDGSGSASGSGFRIAVKALDEAMHCCRNIGLDLDLDLEPDQPGQRSGLSSSSSSTSASASPSSEAQPWWRRRRQLRLRGPALSELRCLGAWGWRVVVVPVGLWGAMDPGDRRTWLVRQLDELASEGHESSAALGPELLV</sequence>
<name>A0A9W6BHK3_9CHLO</name>
<feature type="compositionally biased region" description="Gly residues" evidence="1">
    <location>
        <begin position="474"/>
        <end position="489"/>
    </location>
</feature>
<evidence type="ECO:0000313" key="2">
    <source>
        <dbReference type="EMBL" id="GLC52346.1"/>
    </source>
</evidence>
<feature type="compositionally biased region" description="Acidic residues" evidence="1">
    <location>
        <begin position="183"/>
        <end position="192"/>
    </location>
</feature>
<evidence type="ECO:0000256" key="1">
    <source>
        <dbReference type="SAM" id="MobiDB-lite"/>
    </source>
</evidence>
<dbReference type="OrthoDB" id="547214at2759"/>
<comment type="caution">
    <text evidence="2">The sequence shown here is derived from an EMBL/GenBank/DDBJ whole genome shotgun (WGS) entry which is preliminary data.</text>
</comment>
<feature type="region of interest" description="Disordered" evidence="1">
    <location>
        <begin position="470"/>
        <end position="489"/>
    </location>
</feature>
<proteinExistence type="predicted"/>
<dbReference type="Proteomes" id="UP001165080">
    <property type="component" value="Unassembled WGS sequence"/>
</dbReference>
<feature type="compositionally biased region" description="Basic residues" evidence="1">
    <location>
        <begin position="148"/>
        <end position="159"/>
    </location>
</feature>
<keyword evidence="3" id="KW-1185">Reference proteome</keyword>
<reference evidence="2 3" key="1">
    <citation type="journal article" date="2023" name="Commun. Biol.">
        <title>Reorganization of the ancestral sex-determining regions during the evolution of trioecy in Pleodorina starrii.</title>
        <authorList>
            <person name="Takahashi K."/>
            <person name="Suzuki S."/>
            <person name="Kawai-Toyooka H."/>
            <person name="Yamamoto K."/>
            <person name="Hamaji T."/>
            <person name="Ootsuki R."/>
            <person name="Yamaguchi H."/>
            <person name="Kawachi M."/>
            <person name="Higashiyama T."/>
            <person name="Nozaki H."/>
        </authorList>
    </citation>
    <scope>NUCLEOTIDE SEQUENCE [LARGE SCALE GENOMIC DNA]</scope>
    <source>
        <strain evidence="2 3">NIES-4479</strain>
    </source>
</reference>
<feature type="compositionally biased region" description="Low complexity" evidence="1">
    <location>
        <begin position="609"/>
        <end position="623"/>
    </location>
</feature>
<dbReference type="AlphaFoldDB" id="A0A9W6BHK3"/>
<evidence type="ECO:0000313" key="3">
    <source>
        <dbReference type="Proteomes" id="UP001165080"/>
    </source>
</evidence>
<feature type="compositionally biased region" description="Low complexity" evidence="1">
    <location>
        <begin position="135"/>
        <end position="145"/>
    </location>
</feature>
<gene>
    <name evidence="2" type="primary">PLEST009080</name>
    <name evidence="2" type="ORF">PLESTB_000619300</name>
</gene>